<accession>A0A1H2A3S8</accession>
<gene>
    <name evidence="1" type="ORF">SAMN05216598_5510</name>
</gene>
<evidence type="ECO:0000313" key="1">
    <source>
        <dbReference type="EMBL" id="SDT40432.1"/>
    </source>
</evidence>
<reference evidence="2" key="1">
    <citation type="submission" date="2016-10" db="EMBL/GenBank/DDBJ databases">
        <authorList>
            <person name="Varghese N."/>
            <person name="Submissions S."/>
        </authorList>
    </citation>
    <scope>NUCLEOTIDE SEQUENCE [LARGE SCALE GENOMIC DNA]</scope>
    <source>
        <strain evidence="2">ATCC 23835</strain>
    </source>
</reference>
<evidence type="ECO:0000313" key="2">
    <source>
        <dbReference type="Proteomes" id="UP000199524"/>
    </source>
</evidence>
<sequence>MKDLAIQIPCPLLQAPLVETAAPEDGLLPATDLDQPLRVTINPWREVSTTQTCQLIWNGIPVGTPTPVSAHQTDTPLTLLLPGEMLSGEGKNELCYRVHDTLGEHSIDSPITPILIDRTPPGGELLAALILPCITTRGLTSSELTELGNQLTAIVPGYFDMQWGDVIDTYWGEQVGPTYTVQADEPGSDKVRISVERSFLEQLGNGEYTVSYRIRDRAGNVSIRSQPAILRLHLQQLPARLCAPVALKIDNGQVHDLQARLGVKIAVPTYGHVAPGDEIRVFWNGEPVAGKRVISHHERNKPLLLNVRVSYLCISRHGDGPARVSYQVCRNGETFTSPDLRLEVFLQLPGPQDPTPQTLVNEALAAPVIRGKQPNARALDNYLDEDNAQRSADVIIAWRDAFQAGDRINLFWGRSPQPLLRSITRQDVDSRCDLVINVPNSLIVEQGCGVDIRVHYTVTREGNPNTSYSPKQSVAVIFQMQLPGGTQGLLEPVFSDASVLNVVDPRKDPEGTVVHVAPYRNMQMGDRIVLRFCGFDALTGGNTIERATFTSERLVSARDLRYGCRFRVPLARLMAVEHGRGRAHYEVSNSLGHVTSLPADVYISSRAPVAVR</sequence>
<proteinExistence type="predicted"/>
<protein>
    <submittedName>
        <fullName evidence="1">Uncharacterized protein</fullName>
    </submittedName>
</protein>
<organism evidence="1 2">
    <name type="scientific">Pseudomonas asplenii</name>
    <dbReference type="NCBI Taxonomy" id="53407"/>
    <lineage>
        <taxon>Bacteria</taxon>
        <taxon>Pseudomonadati</taxon>
        <taxon>Pseudomonadota</taxon>
        <taxon>Gammaproteobacteria</taxon>
        <taxon>Pseudomonadales</taxon>
        <taxon>Pseudomonadaceae</taxon>
        <taxon>Pseudomonas</taxon>
    </lineage>
</organism>
<name>A0A1H2A3S8_9PSED</name>
<dbReference type="EMBL" id="LT629777">
    <property type="protein sequence ID" value="SDT40432.1"/>
    <property type="molecule type" value="Genomic_DNA"/>
</dbReference>
<keyword evidence="2" id="KW-1185">Reference proteome</keyword>
<dbReference type="Proteomes" id="UP000199524">
    <property type="component" value="Chromosome I"/>
</dbReference>
<dbReference type="AlphaFoldDB" id="A0A1H2A3S8"/>